<reference evidence="2 3" key="1">
    <citation type="submission" date="2021-01" db="EMBL/GenBank/DDBJ databases">
        <title>Genomic Encyclopedia of Type Strains, Phase IV (KMG-IV): sequencing the most valuable type-strain genomes for metagenomic binning, comparative biology and taxonomic classification.</title>
        <authorList>
            <person name="Goeker M."/>
        </authorList>
    </citation>
    <scope>NUCLEOTIDE SEQUENCE [LARGE SCALE GENOMIC DNA]</scope>
    <source>
        <strain evidence="2 3">DSM 25540</strain>
    </source>
</reference>
<gene>
    <name evidence="2" type="ORF">JOD17_002334</name>
</gene>
<keyword evidence="1" id="KW-1133">Transmembrane helix</keyword>
<feature type="transmembrane region" description="Helical" evidence="1">
    <location>
        <begin position="139"/>
        <end position="163"/>
    </location>
</feature>
<evidence type="ECO:0000313" key="2">
    <source>
        <dbReference type="EMBL" id="MBM7633240.1"/>
    </source>
</evidence>
<keyword evidence="1" id="KW-0812">Transmembrane</keyword>
<dbReference type="Proteomes" id="UP000741863">
    <property type="component" value="Unassembled WGS sequence"/>
</dbReference>
<keyword evidence="1" id="KW-0472">Membrane</keyword>
<proteinExistence type="predicted"/>
<comment type="caution">
    <text evidence="2">The sequence shown here is derived from an EMBL/GenBank/DDBJ whole genome shotgun (WGS) entry which is preliminary data.</text>
</comment>
<sequence>MISVFKLEVWLMRSGLPLIIIIPFILGFFSVVNNTVSPLIIVYVMTIALIQMEEKNRVNRFMYSLPLRRSEIFYGRVLSLTFYGSLWLVFENVARLITGITIDGSYVFYLVSTLVMIMIVSSLMVSISKIMPQGMLRWIVLFIVFFLAVTSMTFVTAITSMFLEDVVGVVPLFLSVITFIVGAIVFFAVSVGGIAIHKRQDVV</sequence>
<accession>A0ABS2PCT7</accession>
<feature type="transmembrane region" description="Helical" evidence="1">
    <location>
        <begin position="7"/>
        <end position="29"/>
    </location>
</feature>
<protein>
    <submittedName>
        <fullName evidence="2">ABC-type transport system involved in multi-copper enzyme maturation permease subunit</fullName>
    </submittedName>
</protein>
<organism evidence="2 3">
    <name type="scientific">Geomicrobium sediminis</name>
    <dbReference type="NCBI Taxonomy" id="1347788"/>
    <lineage>
        <taxon>Bacteria</taxon>
        <taxon>Bacillati</taxon>
        <taxon>Bacillota</taxon>
        <taxon>Bacilli</taxon>
        <taxon>Bacillales</taxon>
        <taxon>Geomicrobium</taxon>
    </lineage>
</organism>
<evidence type="ECO:0000256" key="1">
    <source>
        <dbReference type="SAM" id="Phobius"/>
    </source>
</evidence>
<name>A0ABS2PCT7_9BACL</name>
<feature type="transmembrane region" description="Helical" evidence="1">
    <location>
        <begin position="35"/>
        <end position="52"/>
    </location>
</feature>
<evidence type="ECO:0000313" key="3">
    <source>
        <dbReference type="Proteomes" id="UP000741863"/>
    </source>
</evidence>
<feature type="transmembrane region" description="Helical" evidence="1">
    <location>
        <begin position="169"/>
        <end position="196"/>
    </location>
</feature>
<dbReference type="EMBL" id="JAFBEC010000006">
    <property type="protein sequence ID" value="MBM7633240.1"/>
    <property type="molecule type" value="Genomic_DNA"/>
</dbReference>
<keyword evidence="3" id="KW-1185">Reference proteome</keyword>
<dbReference type="RefSeq" id="WP_204697835.1">
    <property type="nucleotide sequence ID" value="NZ_JAFBEC010000006.1"/>
</dbReference>
<feature type="transmembrane region" description="Helical" evidence="1">
    <location>
        <begin position="106"/>
        <end position="127"/>
    </location>
</feature>
<feature type="transmembrane region" description="Helical" evidence="1">
    <location>
        <begin position="73"/>
        <end position="90"/>
    </location>
</feature>